<evidence type="ECO:0008006" key="3">
    <source>
        <dbReference type="Google" id="ProtNLM"/>
    </source>
</evidence>
<reference evidence="1" key="1">
    <citation type="journal article" date="2023" name="bioRxiv">
        <title>Improved chromosome-level genome assembly for marigold (Tagetes erecta).</title>
        <authorList>
            <person name="Jiang F."/>
            <person name="Yuan L."/>
            <person name="Wang S."/>
            <person name="Wang H."/>
            <person name="Xu D."/>
            <person name="Wang A."/>
            <person name="Fan W."/>
        </authorList>
    </citation>
    <scope>NUCLEOTIDE SEQUENCE</scope>
    <source>
        <strain evidence="1">WSJ</strain>
        <tissue evidence="1">Leaf</tissue>
    </source>
</reference>
<evidence type="ECO:0000313" key="1">
    <source>
        <dbReference type="EMBL" id="KAK1423966.1"/>
    </source>
</evidence>
<dbReference type="EMBL" id="JAUHHV010000005">
    <property type="protein sequence ID" value="KAK1423966.1"/>
    <property type="molecule type" value="Genomic_DNA"/>
</dbReference>
<dbReference type="AlphaFoldDB" id="A0AAD8KMB2"/>
<keyword evidence="2" id="KW-1185">Reference proteome</keyword>
<evidence type="ECO:0000313" key="2">
    <source>
        <dbReference type="Proteomes" id="UP001229421"/>
    </source>
</evidence>
<gene>
    <name evidence="1" type="ORF">QVD17_19277</name>
</gene>
<sequence length="167" mass="18781">MPFGRSLLQRESLLRVSGEERSPEILISFHSSGSTSNQWRKLKNPWFPGKTLFRPSCFRTGKKKRFFAQLAHSACPTCISYLAEEASDSWFPSSASLYLVSISKRIGGSKRMVKGIDDSCLVSDLRLVFEPALYRGEQAQTYSKTRTPIACIDTRPDKLKLAHCTLA</sequence>
<organism evidence="1 2">
    <name type="scientific">Tagetes erecta</name>
    <name type="common">African marigold</name>
    <dbReference type="NCBI Taxonomy" id="13708"/>
    <lineage>
        <taxon>Eukaryota</taxon>
        <taxon>Viridiplantae</taxon>
        <taxon>Streptophyta</taxon>
        <taxon>Embryophyta</taxon>
        <taxon>Tracheophyta</taxon>
        <taxon>Spermatophyta</taxon>
        <taxon>Magnoliopsida</taxon>
        <taxon>eudicotyledons</taxon>
        <taxon>Gunneridae</taxon>
        <taxon>Pentapetalae</taxon>
        <taxon>asterids</taxon>
        <taxon>campanulids</taxon>
        <taxon>Asterales</taxon>
        <taxon>Asteraceae</taxon>
        <taxon>Asteroideae</taxon>
        <taxon>Heliantheae alliance</taxon>
        <taxon>Tageteae</taxon>
        <taxon>Tagetes</taxon>
    </lineage>
</organism>
<proteinExistence type="predicted"/>
<name>A0AAD8KMB2_TARER</name>
<comment type="caution">
    <text evidence="1">The sequence shown here is derived from an EMBL/GenBank/DDBJ whole genome shotgun (WGS) entry which is preliminary data.</text>
</comment>
<accession>A0AAD8KMB2</accession>
<dbReference type="Proteomes" id="UP001229421">
    <property type="component" value="Unassembled WGS sequence"/>
</dbReference>
<protein>
    <recommendedName>
        <fullName evidence="3">Ribosomal protein L10</fullName>
    </recommendedName>
</protein>